<sequence>MKFEEQFIVELQAIESSIVGVYRKNAETYDSQVERALSAVVKDLKAKQKNTTIQPNSSLSGNDFQLYSAITNACQTLSDSDPELSLEDLLNCCKAVKKSVKRWNKEYGRQGYITFISRFV</sequence>
<dbReference type="AlphaFoldDB" id="A0A3L8PR90"/>
<proteinExistence type="predicted"/>
<protein>
    <submittedName>
        <fullName evidence="1">Uncharacterized protein</fullName>
    </submittedName>
</protein>
<dbReference type="EMBL" id="QZEI01000122">
    <property type="protein sequence ID" value="RLV57897.1"/>
    <property type="molecule type" value="Genomic_DNA"/>
</dbReference>
<evidence type="ECO:0000313" key="2">
    <source>
        <dbReference type="Proteomes" id="UP000281474"/>
    </source>
</evidence>
<name>A0A3L8PR90_9GAMM</name>
<dbReference type="OrthoDB" id="7068542at2"/>
<organism evidence="1 2">
    <name type="scientific">Parashewanella curva</name>
    <dbReference type="NCBI Taxonomy" id="2338552"/>
    <lineage>
        <taxon>Bacteria</taxon>
        <taxon>Pseudomonadati</taxon>
        <taxon>Pseudomonadota</taxon>
        <taxon>Gammaproteobacteria</taxon>
        <taxon>Alteromonadales</taxon>
        <taxon>Shewanellaceae</taxon>
        <taxon>Parashewanella</taxon>
    </lineage>
</organism>
<accession>A0A3L8PR90</accession>
<dbReference type="RefSeq" id="WP_121840775.1">
    <property type="nucleotide sequence ID" value="NZ_ML014871.1"/>
</dbReference>
<dbReference type="Proteomes" id="UP000281474">
    <property type="component" value="Unassembled WGS sequence"/>
</dbReference>
<evidence type="ECO:0000313" key="1">
    <source>
        <dbReference type="EMBL" id="RLV57897.1"/>
    </source>
</evidence>
<reference evidence="1 2" key="1">
    <citation type="submission" date="2018-09" db="EMBL/GenBank/DDBJ databases">
        <title>Phylogeny of the Shewanellaceae, and recommendation for two new genera, Pseudoshewanella and Parashewanella.</title>
        <authorList>
            <person name="Wang G."/>
        </authorList>
    </citation>
    <scope>NUCLEOTIDE SEQUENCE [LARGE SCALE GENOMIC DNA]</scope>
    <source>
        <strain evidence="1 2">C51</strain>
    </source>
</reference>
<gene>
    <name evidence="1" type="ORF">D5018_20145</name>
</gene>
<comment type="caution">
    <text evidence="1">The sequence shown here is derived from an EMBL/GenBank/DDBJ whole genome shotgun (WGS) entry which is preliminary data.</text>
</comment>
<keyword evidence="2" id="KW-1185">Reference proteome</keyword>